<sequence>MTDCVGLLQYWALYMMLFLVTVRHQPYTWPLFLWMLNFVPNVATLILWWVHVEAHVWCINTPVLNFSTIECYSVEHQRYIALWNAQNDRQPEMISYIFDFSLIEYMQWYMAQ</sequence>
<dbReference type="Proteomes" id="UP000828251">
    <property type="component" value="Unassembled WGS sequence"/>
</dbReference>
<feature type="transmembrane region" description="Helical" evidence="1">
    <location>
        <begin position="29"/>
        <end position="50"/>
    </location>
</feature>
<accession>A0A9D3VVZ9</accession>
<dbReference type="EMBL" id="JAIQCV010000005">
    <property type="protein sequence ID" value="KAH1098282.1"/>
    <property type="molecule type" value="Genomic_DNA"/>
</dbReference>
<keyword evidence="1" id="KW-0472">Membrane</keyword>
<keyword evidence="3" id="KW-1185">Reference proteome</keyword>
<keyword evidence="1" id="KW-0812">Transmembrane</keyword>
<reference evidence="2 3" key="1">
    <citation type="journal article" date="2021" name="Plant Biotechnol. J.">
        <title>Multi-omics assisted identification of the key and species-specific regulatory components of drought-tolerant mechanisms in Gossypium stocksii.</title>
        <authorList>
            <person name="Yu D."/>
            <person name="Ke L."/>
            <person name="Zhang D."/>
            <person name="Wu Y."/>
            <person name="Sun Y."/>
            <person name="Mei J."/>
            <person name="Sun J."/>
            <person name="Sun Y."/>
        </authorList>
    </citation>
    <scope>NUCLEOTIDE SEQUENCE [LARGE SCALE GENOMIC DNA]</scope>
    <source>
        <strain evidence="3">cv. E1</strain>
        <tissue evidence="2">Leaf</tissue>
    </source>
</reference>
<feature type="transmembrane region" description="Helical" evidence="1">
    <location>
        <begin position="6"/>
        <end position="22"/>
    </location>
</feature>
<evidence type="ECO:0000256" key="1">
    <source>
        <dbReference type="SAM" id="Phobius"/>
    </source>
</evidence>
<proteinExistence type="predicted"/>
<dbReference type="AlphaFoldDB" id="A0A9D3VVZ9"/>
<name>A0A9D3VVZ9_9ROSI</name>
<organism evidence="2 3">
    <name type="scientific">Gossypium stocksii</name>
    <dbReference type="NCBI Taxonomy" id="47602"/>
    <lineage>
        <taxon>Eukaryota</taxon>
        <taxon>Viridiplantae</taxon>
        <taxon>Streptophyta</taxon>
        <taxon>Embryophyta</taxon>
        <taxon>Tracheophyta</taxon>
        <taxon>Spermatophyta</taxon>
        <taxon>Magnoliopsida</taxon>
        <taxon>eudicotyledons</taxon>
        <taxon>Gunneridae</taxon>
        <taxon>Pentapetalae</taxon>
        <taxon>rosids</taxon>
        <taxon>malvids</taxon>
        <taxon>Malvales</taxon>
        <taxon>Malvaceae</taxon>
        <taxon>Malvoideae</taxon>
        <taxon>Gossypium</taxon>
    </lineage>
</organism>
<evidence type="ECO:0000313" key="3">
    <source>
        <dbReference type="Proteomes" id="UP000828251"/>
    </source>
</evidence>
<protein>
    <submittedName>
        <fullName evidence="2">Uncharacterized protein</fullName>
    </submittedName>
</protein>
<keyword evidence="1" id="KW-1133">Transmembrane helix</keyword>
<dbReference type="OrthoDB" id="10476025at2759"/>
<comment type="caution">
    <text evidence="2">The sequence shown here is derived from an EMBL/GenBank/DDBJ whole genome shotgun (WGS) entry which is preliminary data.</text>
</comment>
<evidence type="ECO:0000313" key="2">
    <source>
        <dbReference type="EMBL" id="KAH1098282.1"/>
    </source>
</evidence>
<gene>
    <name evidence="2" type="ORF">J1N35_015203</name>
</gene>